<dbReference type="Pfam" id="PF00691">
    <property type="entry name" value="OmpA"/>
    <property type="match status" value="1"/>
</dbReference>
<proteinExistence type="predicted"/>
<dbReference type="CDD" id="cd07185">
    <property type="entry name" value="OmpA_C-like"/>
    <property type="match status" value="1"/>
</dbReference>
<organism evidence="8 9">
    <name type="scientific">Variovorax robiniae</name>
    <dbReference type="NCBI Taxonomy" id="1836199"/>
    <lineage>
        <taxon>Bacteria</taxon>
        <taxon>Pseudomonadati</taxon>
        <taxon>Pseudomonadota</taxon>
        <taxon>Betaproteobacteria</taxon>
        <taxon>Burkholderiales</taxon>
        <taxon>Comamonadaceae</taxon>
        <taxon>Variovorax</taxon>
    </lineage>
</organism>
<dbReference type="PROSITE" id="PS51257">
    <property type="entry name" value="PROKAR_LIPOPROTEIN"/>
    <property type="match status" value="1"/>
</dbReference>
<gene>
    <name evidence="8" type="ORF">WKW79_15365</name>
</gene>
<keyword evidence="3" id="KW-0998">Cell outer membrane</keyword>
<dbReference type="Proteomes" id="UP001367030">
    <property type="component" value="Unassembled WGS sequence"/>
</dbReference>
<evidence type="ECO:0000256" key="3">
    <source>
        <dbReference type="ARBA" id="ARBA00023237"/>
    </source>
</evidence>
<sequence>MIHRRISLCLAACCAVLLAACSTPGTRVVLLPQEDGTPSAVVVASKGGEKVLAKPFERAEAALGASGPPVVDQADPAKVRKANGTLFDMAPPKAERYTLYFEAGGTALAAASQSDLQNLLVAAVARSGGDIVVTGHTDTTGSAAQNDTLSLQRASQVRDMLIQKGFPPNRVEAVGRGSRDQAVPTGPDVDEPRNRRVTVVVR</sequence>
<keyword evidence="9" id="KW-1185">Reference proteome</keyword>
<keyword evidence="2 4" id="KW-0472">Membrane</keyword>
<evidence type="ECO:0000259" key="7">
    <source>
        <dbReference type="PROSITE" id="PS51123"/>
    </source>
</evidence>
<protein>
    <submittedName>
        <fullName evidence="8">OmpA family protein</fullName>
    </submittedName>
</protein>
<dbReference type="RefSeq" id="WP_340336024.1">
    <property type="nucleotide sequence ID" value="NZ_JBBKZS010000005.1"/>
</dbReference>
<dbReference type="InterPro" id="IPR036737">
    <property type="entry name" value="OmpA-like_sf"/>
</dbReference>
<evidence type="ECO:0000256" key="6">
    <source>
        <dbReference type="SAM" id="SignalP"/>
    </source>
</evidence>
<feature type="domain" description="OmpA-like" evidence="7">
    <location>
        <begin position="88"/>
        <end position="202"/>
    </location>
</feature>
<dbReference type="Gene3D" id="3.30.1330.60">
    <property type="entry name" value="OmpA-like domain"/>
    <property type="match status" value="1"/>
</dbReference>
<dbReference type="PROSITE" id="PS51123">
    <property type="entry name" value="OMPA_2"/>
    <property type="match status" value="1"/>
</dbReference>
<comment type="subcellular location">
    <subcellularLocation>
        <location evidence="1">Cell outer membrane</location>
    </subcellularLocation>
</comment>
<feature type="chain" id="PRO_5046120298" evidence="6">
    <location>
        <begin position="20"/>
        <end position="202"/>
    </location>
</feature>
<keyword evidence="6" id="KW-0732">Signal</keyword>
<evidence type="ECO:0000313" key="8">
    <source>
        <dbReference type="EMBL" id="MEJ8855958.1"/>
    </source>
</evidence>
<feature type="region of interest" description="Disordered" evidence="5">
    <location>
        <begin position="175"/>
        <end position="202"/>
    </location>
</feature>
<dbReference type="InterPro" id="IPR006665">
    <property type="entry name" value="OmpA-like"/>
</dbReference>
<evidence type="ECO:0000256" key="5">
    <source>
        <dbReference type="SAM" id="MobiDB-lite"/>
    </source>
</evidence>
<dbReference type="SUPFAM" id="SSF103088">
    <property type="entry name" value="OmpA-like"/>
    <property type="match status" value="1"/>
</dbReference>
<dbReference type="InterPro" id="IPR006664">
    <property type="entry name" value="OMP_bac"/>
</dbReference>
<reference evidence="8 9" key="1">
    <citation type="submission" date="2024-03" db="EMBL/GenBank/DDBJ databases">
        <title>Novel species of the genus Variovorax.</title>
        <authorList>
            <person name="Liu Q."/>
            <person name="Xin Y.-H."/>
        </authorList>
    </citation>
    <scope>NUCLEOTIDE SEQUENCE [LARGE SCALE GENOMIC DNA]</scope>
    <source>
        <strain evidence="8 9">KACC 18901</strain>
    </source>
</reference>
<dbReference type="InterPro" id="IPR050330">
    <property type="entry name" value="Bact_OuterMem_StrucFunc"/>
</dbReference>
<evidence type="ECO:0000256" key="1">
    <source>
        <dbReference type="ARBA" id="ARBA00004442"/>
    </source>
</evidence>
<dbReference type="PRINTS" id="PR01021">
    <property type="entry name" value="OMPADOMAIN"/>
</dbReference>
<name>A0ABU8X857_9BURK</name>
<dbReference type="PANTHER" id="PTHR30329:SF21">
    <property type="entry name" value="LIPOPROTEIN YIAD-RELATED"/>
    <property type="match status" value="1"/>
</dbReference>
<evidence type="ECO:0000313" key="9">
    <source>
        <dbReference type="Proteomes" id="UP001367030"/>
    </source>
</evidence>
<evidence type="ECO:0000256" key="2">
    <source>
        <dbReference type="ARBA" id="ARBA00023136"/>
    </source>
</evidence>
<feature type="signal peptide" evidence="6">
    <location>
        <begin position="1"/>
        <end position="19"/>
    </location>
</feature>
<accession>A0ABU8X857</accession>
<comment type="caution">
    <text evidence="8">The sequence shown here is derived from an EMBL/GenBank/DDBJ whole genome shotgun (WGS) entry which is preliminary data.</text>
</comment>
<dbReference type="EMBL" id="JBBKZS010000005">
    <property type="protein sequence ID" value="MEJ8855958.1"/>
    <property type="molecule type" value="Genomic_DNA"/>
</dbReference>
<evidence type="ECO:0000256" key="4">
    <source>
        <dbReference type="PROSITE-ProRule" id="PRU00473"/>
    </source>
</evidence>
<dbReference type="PANTHER" id="PTHR30329">
    <property type="entry name" value="STATOR ELEMENT OF FLAGELLAR MOTOR COMPLEX"/>
    <property type="match status" value="1"/>
</dbReference>